<evidence type="ECO:0000313" key="3">
    <source>
        <dbReference type="EMBL" id="NRV11807.1"/>
    </source>
</evidence>
<dbReference type="OrthoDB" id="1902964at2"/>
<dbReference type="EMBL" id="CP010086">
    <property type="protein sequence ID" value="AJG99613.1"/>
    <property type="molecule type" value="Genomic_DNA"/>
</dbReference>
<evidence type="ECO:0000256" key="1">
    <source>
        <dbReference type="SAM" id="SignalP"/>
    </source>
</evidence>
<organism evidence="2 4">
    <name type="scientific">Clostridium beijerinckii</name>
    <name type="common">Clostridium MP</name>
    <dbReference type="NCBI Taxonomy" id="1520"/>
    <lineage>
        <taxon>Bacteria</taxon>
        <taxon>Bacillati</taxon>
        <taxon>Bacillota</taxon>
        <taxon>Clostridia</taxon>
        <taxon>Eubacteriales</taxon>
        <taxon>Clostridiaceae</taxon>
        <taxon>Clostridium</taxon>
    </lineage>
</organism>
<dbReference type="RefSeq" id="WP_041897123.1">
    <property type="nucleotide sequence ID" value="NZ_CP010086.2"/>
</dbReference>
<feature type="signal peptide" evidence="1">
    <location>
        <begin position="1"/>
        <end position="26"/>
    </location>
</feature>
<proteinExistence type="predicted"/>
<dbReference type="STRING" id="1520.LF65_03046"/>
<reference evidence="2" key="2">
    <citation type="submission" date="2016-02" db="EMBL/GenBank/DDBJ databases">
        <title>Genome sequence of Clostridium beijerinckii strain 59B.</title>
        <authorList>
            <person name="Little G.T."/>
            <person name="Minton N.P."/>
        </authorList>
    </citation>
    <scope>NUCLEOTIDE SEQUENCE</scope>
    <source>
        <strain evidence="2">NCIMB 14988</strain>
    </source>
</reference>
<keyword evidence="1" id="KW-0732">Signal</keyword>
<dbReference type="EMBL" id="JABSXK010000001">
    <property type="protein sequence ID" value="NRV11807.1"/>
    <property type="molecule type" value="Genomic_DNA"/>
</dbReference>
<gene>
    <name evidence="3" type="ORF">DFH45_004770</name>
    <name evidence="2" type="ORF">LF65_03046</name>
</gene>
<dbReference type="Proteomes" id="UP000031866">
    <property type="component" value="Chromosome"/>
</dbReference>
<dbReference type="Proteomes" id="UP000821656">
    <property type="component" value="Unassembled WGS sequence"/>
</dbReference>
<accession>A0A0B5QRX4</accession>
<dbReference type="AlphaFoldDB" id="A0A0B5QRX4"/>
<reference evidence="4" key="1">
    <citation type="submission" date="2014-12" db="EMBL/GenBank/DDBJ databases">
        <title>Genome sequence of Clostridium beijerinckii strain 59B.</title>
        <authorList>
            <person name="Little G.T."/>
            <person name="Minton N.P."/>
        </authorList>
    </citation>
    <scope>NUCLEOTIDE SEQUENCE [LARGE SCALE GENOMIC DNA]</scope>
    <source>
        <strain evidence="4">59B</strain>
    </source>
</reference>
<dbReference type="KEGG" id="cbei:LF65_03046"/>
<name>A0A0B5QRX4_CLOBE</name>
<evidence type="ECO:0000313" key="2">
    <source>
        <dbReference type="EMBL" id="AJG99613.1"/>
    </source>
</evidence>
<dbReference type="PROSITE" id="PS51257">
    <property type="entry name" value="PROKAR_LIPOPROTEIN"/>
    <property type="match status" value="1"/>
</dbReference>
<protein>
    <recommendedName>
        <fullName evidence="5">Lipoprotein</fullName>
    </recommendedName>
</protein>
<evidence type="ECO:0008006" key="5">
    <source>
        <dbReference type="Google" id="ProtNLM"/>
    </source>
</evidence>
<sequence>MINKIQKRFKLLFSAAIICAITISSASIVGCSPKKSSEIDAENKEVSVEKVSGNSNQAEAEKISEEVVSIEKSANNEDNKEIVASQVKKKNDSVKIIEDSKSMDASKSDNGKNNFTEYMNLLGFSKDELISTLNEKPSSIGEGGVEFKKAGIRVWFDQKNNDKVEQIFTMRNDLNLNGVKIGDKISRFKEVFGNPVSDKSGDAHFKYKDIFLSVNYDVNTGQTYAIYILKNDF</sequence>
<evidence type="ECO:0000313" key="4">
    <source>
        <dbReference type="Proteomes" id="UP000031866"/>
    </source>
</evidence>
<feature type="chain" id="PRO_5010611725" description="Lipoprotein" evidence="1">
    <location>
        <begin position="27"/>
        <end position="233"/>
    </location>
</feature>
<reference evidence="3" key="3">
    <citation type="submission" date="2020-05" db="EMBL/GenBank/DDBJ databases">
        <title>Genomic insights into acetone-butanol-ethanol (ABE) fermentation by sequencing solventogenic clostridia strains.</title>
        <authorList>
            <person name="Brown S."/>
        </authorList>
    </citation>
    <scope>NUCLEOTIDE SEQUENCE</scope>
    <source>
        <strain evidence="3">DJ126</strain>
    </source>
</reference>